<dbReference type="EC" id="3.2.1.-" evidence="4"/>
<evidence type="ECO:0000256" key="1">
    <source>
        <dbReference type="ARBA" id="ARBA00022729"/>
    </source>
</evidence>
<gene>
    <name evidence="4" type="ORF">MNBD_GAMMA21-920</name>
</gene>
<name>A0A3B0ZHE7_9ZZZZ</name>
<evidence type="ECO:0000259" key="3">
    <source>
        <dbReference type="Pfam" id="PF14718"/>
    </source>
</evidence>
<dbReference type="AlphaFoldDB" id="A0A3B0ZHE7"/>
<evidence type="ECO:0000313" key="4">
    <source>
        <dbReference type="EMBL" id="VAW92908.1"/>
    </source>
</evidence>
<accession>A0A3B0ZHE7</accession>
<dbReference type="SUPFAM" id="SSF53955">
    <property type="entry name" value="Lysozyme-like"/>
    <property type="match status" value="1"/>
</dbReference>
<keyword evidence="1" id="KW-0732">Signal</keyword>
<feature type="domain" description="Transglycosylase SLT" evidence="2">
    <location>
        <begin position="491"/>
        <end position="599"/>
    </location>
</feature>
<reference evidence="4" key="1">
    <citation type="submission" date="2018-06" db="EMBL/GenBank/DDBJ databases">
        <authorList>
            <person name="Zhirakovskaya E."/>
        </authorList>
    </citation>
    <scope>NUCLEOTIDE SEQUENCE</scope>
</reference>
<keyword evidence="4" id="KW-0326">Glycosidase</keyword>
<evidence type="ECO:0000259" key="2">
    <source>
        <dbReference type="Pfam" id="PF01464"/>
    </source>
</evidence>
<dbReference type="PANTHER" id="PTHR37423:SF5">
    <property type="entry name" value="SOLUBLE LYTIC MUREIN TRANSGLYCOSYLASE"/>
    <property type="match status" value="1"/>
</dbReference>
<proteinExistence type="predicted"/>
<dbReference type="SUPFAM" id="SSF48435">
    <property type="entry name" value="Bacterial muramidases"/>
    <property type="match status" value="1"/>
</dbReference>
<dbReference type="Gene3D" id="1.10.1240.20">
    <property type="entry name" value="Lytic transglycosylase, superhelical linker domain"/>
    <property type="match status" value="1"/>
</dbReference>
<sequence length="663" mass="78223">MLIAVQNIVKRIFIVSLIGILASPAIANVDRRTMLQRQMFQDAEYALKLGHMKKYRGLEKRLRDYPLHSYLKYGEIKRNLSSTNYKSIHRFLQEQPGTPLATRLQYSWLKSLARKRQWKTLIDNFYYTTDRGLQCDFARALLMQKQPKRAYAVLEGLWMTGKSLPKRCDYPISRWHKSGGLSQELVWERIRLAMQARRSRMALYLSKYLPKEERYWVRMWAKVRRDPNYVMDVYSRFQGKDSQPLRWVLTDGLSRMARKDAPSAAQLWYEWREEFQFNKTEKERLERRLTLALVKDDPLTANTWLKQLQLDATDKRVHEFYILNAMQDQDWEIALDWMDRLNPEEKHSDRWRYWRARSLEAVGRLDEARSVYLLNADNRNYYGFLSADRAGMQYKFDHRPINSSARDLSNIEKMPAIERARELYALKRVVDARREWNHALQHLDKPQLLVAAQLAHEWSWHDRAIITFAQAKYWDDLEKRFPLAHQDLVVNHARKKSINPAWAFAIIRQESAFTLDAKSHAGALGLMQLLPRTAREMARSLRIRFRRNDLLNANTNVRLGINYLKHVKDKFKGNSVLATAAYNAGGYRVKTWLPKDKILPADIWVESVPFRETKDYLKRVLTYTVIYEQRLGKRPTPLLERMLPIPGTATVVSKNTATDNNGV</sequence>
<dbReference type="Pfam" id="PF00760">
    <property type="entry name" value="Cucumo_coat"/>
    <property type="match status" value="1"/>
</dbReference>
<feature type="domain" description="Lytic transglycosylase superhelical linker" evidence="3">
    <location>
        <begin position="411"/>
        <end position="477"/>
    </location>
</feature>
<dbReference type="InterPro" id="IPR037061">
    <property type="entry name" value="Lytic_TGlycoase_superhlx_L_sf"/>
</dbReference>
<dbReference type="Pfam" id="PF14718">
    <property type="entry name" value="SLT_L"/>
    <property type="match status" value="1"/>
</dbReference>
<protein>
    <submittedName>
        <fullName evidence="4">Soluble lytic murein transglycosylase</fullName>
        <ecNumber evidence="4">3.2.1.-</ecNumber>
    </submittedName>
</protein>
<dbReference type="GO" id="GO:0004553">
    <property type="term" value="F:hydrolase activity, hydrolyzing O-glycosyl compounds"/>
    <property type="evidence" value="ECO:0007669"/>
    <property type="project" value="InterPro"/>
</dbReference>
<dbReference type="InterPro" id="IPR012289">
    <property type="entry name" value="Lytic_TGlycosylase_superhlx_L"/>
</dbReference>
<dbReference type="InterPro" id="IPR008939">
    <property type="entry name" value="Lytic_TGlycosylase_superhlx_U"/>
</dbReference>
<dbReference type="InterPro" id="IPR008258">
    <property type="entry name" value="Transglycosylase_SLT_dom_1"/>
</dbReference>
<dbReference type="CDD" id="cd13401">
    <property type="entry name" value="Slt70-like"/>
    <property type="match status" value="1"/>
</dbReference>
<dbReference type="Pfam" id="PF01464">
    <property type="entry name" value="SLT"/>
    <property type="match status" value="1"/>
</dbReference>
<dbReference type="Gene3D" id="1.25.20.10">
    <property type="entry name" value="Bacterial muramidases"/>
    <property type="match status" value="1"/>
</dbReference>
<dbReference type="PANTHER" id="PTHR37423">
    <property type="entry name" value="SOLUBLE LYTIC MUREIN TRANSGLYCOSYLASE-RELATED"/>
    <property type="match status" value="1"/>
</dbReference>
<dbReference type="GO" id="GO:0042597">
    <property type="term" value="C:periplasmic space"/>
    <property type="evidence" value="ECO:0007669"/>
    <property type="project" value="InterPro"/>
</dbReference>
<keyword evidence="4" id="KW-0378">Hydrolase</keyword>
<dbReference type="EMBL" id="UOFR01000018">
    <property type="protein sequence ID" value="VAW92908.1"/>
    <property type="molecule type" value="Genomic_DNA"/>
</dbReference>
<dbReference type="Gene3D" id="1.10.530.10">
    <property type="match status" value="1"/>
</dbReference>
<dbReference type="InterPro" id="IPR023346">
    <property type="entry name" value="Lysozyme-like_dom_sf"/>
</dbReference>
<organism evidence="4">
    <name type="scientific">hydrothermal vent metagenome</name>
    <dbReference type="NCBI Taxonomy" id="652676"/>
    <lineage>
        <taxon>unclassified sequences</taxon>
        <taxon>metagenomes</taxon>
        <taxon>ecological metagenomes</taxon>
    </lineage>
</organism>